<organism evidence="1 2">
    <name type="scientific">Bodo saltans</name>
    <name type="common">Flagellated protozoan</name>
    <dbReference type="NCBI Taxonomy" id="75058"/>
    <lineage>
        <taxon>Eukaryota</taxon>
        <taxon>Discoba</taxon>
        <taxon>Euglenozoa</taxon>
        <taxon>Kinetoplastea</taxon>
        <taxon>Metakinetoplastina</taxon>
        <taxon>Eubodonida</taxon>
        <taxon>Bodonidae</taxon>
        <taxon>Bodo</taxon>
    </lineage>
</organism>
<protein>
    <submittedName>
        <fullName evidence="1">Uncharacterized protein</fullName>
    </submittedName>
</protein>
<evidence type="ECO:0000313" key="2">
    <source>
        <dbReference type="Proteomes" id="UP000051952"/>
    </source>
</evidence>
<evidence type="ECO:0000313" key="1">
    <source>
        <dbReference type="EMBL" id="CUG01517.1"/>
    </source>
</evidence>
<name>A0A0S4IVN9_BODSA</name>
<keyword evidence="2" id="KW-1185">Reference proteome</keyword>
<gene>
    <name evidence="1" type="ORF">BSAL_04480</name>
</gene>
<dbReference type="AlphaFoldDB" id="A0A0S4IVN9"/>
<dbReference type="EMBL" id="CYKH01000493">
    <property type="protein sequence ID" value="CUG01517.1"/>
    <property type="molecule type" value="Genomic_DNA"/>
</dbReference>
<dbReference type="VEuPathDB" id="TriTrypDB:BSAL_04480"/>
<dbReference type="Proteomes" id="UP000051952">
    <property type="component" value="Unassembled WGS sequence"/>
</dbReference>
<proteinExistence type="predicted"/>
<sequence length="77" mass="8820">MRSHSEVTGHNDANTMKDQLRMVGNRIFNDFELTGALKTRGRIKKRRNPPLVQRLVVTPSTEQVSSLDEAFDSFVQF</sequence>
<reference evidence="2" key="1">
    <citation type="submission" date="2015-09" db="EMBL/GenBank/DDBJ databases">
        <authorList>
            <consortium name="Pathogen Informatics"/>
        </authorList>
    </citation>
    <scope>NUCLEOTIDE SEQUENCE [LARGE SCALE GENOMIC DNA]</scope>
    <source>
        <strain evidence="2">Lake Konstanz</strain>
    </source>
</reference>
<accession>A0A0S4IVN9</accession>